<feature type="transmembrane region" description="Helical" evidence="6">
    <location>
        <begin position="454"/>
        <end position="474"/>
    </location>
</feature>
<feature type="transmembrane region" description="Helical" evidence="6">
    <location>
        <begin position="85"/>
        <end position="106"/>
    </location>
</feature>
<feature type="transmembrane region" description="Helical" evidence="6">
    <location>
        <begin position="317"/>
        <end position="335"/>
    </location>
</feature>
<dbReference type="PANTHER" id="PTHR23505">
    <property type="entry name" value="SPINSTER"/>
    <property type="match status" value="1"/>
</dbReference>
<feature type="transmembrane region" description="Helical" evidence="6">
    <location>
        <begin position="291"/>
        <end position="311"/>
    </location>
</feature>
<dbReference type="InterPro" id="IPR036259">
    <property type="entry name" value="MFS_trans_sf"/>
</dbReference>
<sequence length="481" mass="50921">MPTDTTRPGYARLVLAMLLLVYTFNFLDRQILGILAKPIQASLDLDDKQFGAIGGTAFAILYSVLGVPLALAADRWGKTRVIAGSLVVWSGFTALCGAATGFWSLFLCRLGVGVGEAGGAAPSYALIADYFPVERRARALAVYSMGIPIGLGFGVLLGAYIAQNVNWQTAFVVMGVAGILVAPIFLLLVRDRYPPIAAVKGAPSPLTVMPILMRKPAYWLLSIGAGCSSMAGYGLALWAPKIIAFQFGWTETNELVKVGQFMGALLLIGGSVGIFMGGVVSDRLGKIDRAWYARVPAIAWLIAAPLFILGFRLPNPMLAWFVLLIPNALNTLWLGPIITASQHLAPSRMRAGTSGTFLLINNLLGLGLGPWLMGALSVMLKKQYGDQSLALGAMIGIGLYVVAAILALLAIRPLKRGWIEEGEDVPTPPPSQVTGSILLMAALVVWIIDLVLFPSIATTILGGGLTIAGLVLLIRPAKAIA</sequence>
<feature type="transmembrane region" description="Helical" evidence="6">
    <location>
        <begin position="389"/>
        <end position="411"/>
    </location>
</feature>
<dbReference type="GO" id="GO:0016020">
    <property type="term" value="C:membrane"/>
    <property type="evidence" value="ECO:0007669"/>
    <property type="project" value="UniProtKB-SubCell"/>
</dbReference>
<organism evidence="8 9">
    <name type="scientific">Sphingomonas jinjuensis</name>
    <dbReference type="NCBI Taxonomy" id="535907"/>
    <lineage>
        <taxon>Bacteria</taxon>
        <taxon>Pseudomonadati</taxon>
        <taxon>Pseudomonadota</taxon>
        <taxon>Alphaproteobacteria</taxon>
        <taxon>Sphingomonadales</taxon>
        <taxon>Sphingomonadaceae</taxon>
        <taxon>Sphingomonas</taxon>
    </lineage>
</organism>
<evidence type="ECO:0000256" key="2">
    <source>
        <dbReference type="ARBA" id="ARBA00022448"/>
    </source>
</evidence>
<feature type="transmembrane region" description="Helical" evidence="6">
    <location>
        <begin position="167"/>
        <end position="189"/>
    </location>
</feature>
<dbReference type="PROSITE" id="PS50850">
    <property type="entry name" value="MFS"/>
    <property type="match status" value="1"/>
</dbReference>
<keyword evidence="4 6" id="KW-1133">Transmembrane helix</keyword>
<name>A0A840F6D5_9SPHN</name>
<proteinExistence type="predicted"/>
<reference evidence="8 9" key="1">
    <citation type="submission" date="2020-08" db="EMBL/GenBank/DDBJ databases">
        <title>Genomic Encyclopedia of Type Strains, Phase IV (KMG-IV): sequencing the most valuable type-strain genomes for metagenomic binning, comparative biology and taxonomic classification.</title>
        <authorList>
            <person name="Goeker M."/>
        </authorList>
    </citation>
    <scope>NUCLEOTIDE SEQUENCE [LARGE SCALE GENOMIC DNA]</scope>
    <source>
        <strain evidence="8 9">YC6723</strain>
    </source>
</reference>
<dbReference type="InterPro" id="IPR044770">
    <property type="entry name" value="MFS_spinster-like"/>
</dbReference>
<dbReference type="SUPFAM" id="SSF103473">
    <property type="entry name" value="MFS general substrate transporter"/>
    <property type="match status" value="1"/>
</dbReference>
<comment type="caution">
    <text evidence="8">The sequence shown here is derived from an EMBL/GenBank/DDBJ whole genome shotgun (WGS) entry which is preliminary data.</text>
</comment>
<dbReference type="Gene3D" id="1.20.1250.20">
    <property type="entry name" value="MFS general substrate transporter like domains"/>
    <property type="match status" value="2"/>
</dbReference>
<dbReference type="PANTHER" id="PTHR23505:SF79">
    <property type="entry name" value="PROTEIN SPINSTER"/>
    <property type="match status" value="1"/>
</dbReference>
<evidence type="ECO:0000313" key="8">
    <source>
        <dbReference type="EMBL" id="MBB4152152.1"/>
    </source>
</evidence>
<feature type="domain" description="Major facilitator superfamily (MFS) profile" evidence="7">
    <location>
        <begin position="14"/>
        <end position="416"/>
    </location>
</feature>
<evidence type="ECO:0000256" key="4">
    <source>
        <dbReference type="ARBA" id="ARBA00022989"/>
    </source>
</evidence>
<evidence type="ECO:0000313" key="9">
    <source>
        <dbReference type="Proteomes" id="UP000529795"/>
    </source>
</evidence>
<dbReference type="Pfam" id="PF07690">
    <property type="entry name" value="MFS_1"/>
    <property type="match status" value="1"/>
</dbReference>
<dbReference type="RefSeq" id="WP_183981682.1">
    <property type="nucleotide sequence ID" value="NZ_JACIEV010000001.1"/>
</dbReference>
<keyword evidence="2" id="KW-0813">Transport</keyword>
<keyword evidence="3 6" id="KW-0812">Transmembrane</keyword>
<evidence type="ECO:0000256" key="5">
    <source>
        <dbReference type="ARBA" id="ARBA00023136"/>
    </source>
</evidence>
<dbReference type="AlphaFoldDB" id="A0A840F6D5"/>
<comment type="subcellular location">
    <subcellularLocation>
        <location evidence="1">Membrane</location>
        <topology evidence="1">Multi-pass membrane protein</topology>
    </subcellularLocation>
</comment>
<keyword evidence="5 6" id="KW-0472">Membrane</keyword>
<feature type="transmembrane region" description="Helical" evidence="6">
    <location>
        <begin position="112"/>
        <end position="133"/>
    </location>
</feature>
<feature type="transmembrane region" description="Helical" evidence="6">
    <location>
        <begin position="432"/>
        <end position="448"/>
    </location>
</feature>
<keyword evidence="9" id="KW-1185">Reference proteome</keyword>
<dbReference type="CDD" id="cd17328">
    <property type="entry name" value="MFS_spinster_like"/>
    <property type="match status" value="1"/>
</dbReference>
<dbReference type="Proteomes" id="UP000529795">
    <property type="component" value="Unassembled WGS sequence"/>
</dbReference>
<evidence type="ECO:0000259" key="7">
    <source>
        <dbReference type="PROSITE" id="PS50850"/>
    </source>
</evidence>
<feature type="transmembrane region" description="Helical" evidence="6">
    <location>
        <begin position="356"/>
        <end position="377"/>
    </location>
</feature>
<evidence type="ECO:0000256" key="3">
    <source>
        <dbReference type="ARBA" id="ARBA00022692"/>
    </source>
</evidence>
<dbReference type="InterPro" id="IPR020846">
    <property type="entry name" value="MFS_dom"/>
</dbReference>
<dbReference type="GO" id="GO:0022857">
    <property type="term" value="F:transmembrane transporter activity"/>
    <property type="evidence" value="ECO:0007669"/>
    <property type="project" value="InterPro"/>
</dbReference>
<dbReference type="InterPro" id="IPR011701">
    <property type="entry name" value="MFS"/>
</dbReference>
<feature type="transmembrane region" description="Helical" evidence="6">
    <location>
        <begin position="217"/>
        <end position="238"/>
    </location>
</feature>
<feature type="transmembrane region" description="Helical" evidence="6">
    <location>
        <begin position="52"/>
        <end position="73"/>
    </location>
</feature>
<evidence type="ECO:0000256" key="1">
    <source>
        <dbReference type="ARBA" id="ARBA00004141"/>
    </source>
</evidence>
<gene>
    <name evidence="8" type="ORF">GGQ80_000028</name>
</gene>
<feature type="transmembrane region" description="Helical" evidence="6">
    <location>
        <begin position="140"/>
        <end position="161"/>
    </location>
</feature>
<protein>
    <submittedName>
        <fullName evidence="8">Putative MFS family arabinose efflux permease</fullName>
    </submittedName>
</protein>
<evidence type="ECO:0000256" key="6">
    <source>
        <dbReference type="SAM" id="Phobius"/>
    </source>
</evidence>
<dbReference type="EMBL" id="JACIEV010000001">
    <property type="protein sequence ID" value="MBB4152152.1"/>
    <property type="molecule type" value="Genomic_DNA"/>
</dbReference>
<feature type="transmembrane region" description="Helical" evidence="6">
    <location>
        <begin position="258"/>
        <end position="279"/>
    </location>
</feature>
<accession>A0A840F6D5</accession>